<comment type="caution">
    <text evidence="1">The sequence shown here is derived from an EMBL/GenBank/DDBJ whole genome shotgun (WGS) entry which is preliminary data.</text>
</comment>
<name>A0A2A5WEB2_9GAMM</name>
<sequence>MPPWPAIDTIMFDMDGTLLDLHFDNYFWLKLVPKNYANKFNISEEEAASIILEKYKKVRGTLQWYCLDYWQSELNLDILHLKEEIKEKIAIRPNIENLLSELQLTNKRVLLITNAHPASLEIKINQTGISRFFHQCISSHQLQLAKENPGFWGQLQTIEPYDPQRTLLFDDSFTVLQQAKSEGIRYLYGIKKPDSKQPDLKHNDFPLVEDFEHIMPSCNKVSNAGDNDHG</sequence>
<dbReference type="PANTHER" id="PTHR43611">
    <property type="entry name" value="ALPHA-D-GLUCOSE 1-PHOSPHATE PHOSPHATASE"/>
    <property type="match status" value="1"/>
</dbReference>
<protein>
    <submittedName>
        <fullName evidence="1">Haloacid dehalogenase</fullName>
    </submittedName>
</protein>
<dbReference type="Pfam" id="PF00702">
    <property type="entry name" value="Hydrolase"/>
    <property type="match status" value="1"/>
</dbReference>
<dbReference type="CDD" id="cd01427">
    <property type="entry name" value="HAD_like"/>
    <property type="match status" value="1"/>
</dbReference>
<dbReference type="SUPFAM" id="SSF56784">
    <property type="entry name" value="HAD-like"/>
    <property type="match status" value="1"/>
</dbReference>
<dbReference type="PANTHER" id="PTHR43611:SF3">
    <property type="entry name" value="FLAVIN MONONUCLEOTIDE HYDROLASE 1, CHLOROPLATIC"/>
    <property type="match status" value="1"/>
</dbReference>
<dbReference type="NCBIfam" id="TIGR01509">
    <property type="entry name" value="HAD-SF-IA-v3"/>
    <property type="match status" value="1"/>
</dbReference>
<dbReference type="InterPro" id="IPR023214">
    <property type="entry name" value="HAD_sf"/>
</dbReference>
<dbReference type="NCBIfam" id="NF011564">
    <property type="entry name" value="PRK14988.1"/>
    <property type="match status" value="1"/>
</dbReference>
<gene>
    <name evidence="1" type="ORF">CNF02_04535</name>
</gene>
<evidence type="ECO:0000313" key="1">
    <source>
        <dbReference type="EMBL" id="PDH34628.1"/>
    </source>
</evidence>
<evidence type="ECO:0000313" key="2">
    <source>
        <dbReference type="Proteomes" id="UP000219329"/>
    </source>
</evidence>
<organism evidence="1 2">
    <name type="scientific">OM182 bacterium MED-G28</name>
    <dbReference type="NCBI Taxonomy" id="1986256"/>
    <lineage>
        <taxon>Bacteria</taxon>
        <taxon>Pseudomonadati</taxon>
        <taxon>Pseudomonadota</taxon>
        <taxon>Gammaproteobacteria</taxon>
        <taxon>OMG group</taxon>
        <taxon>OM182 clade</taxon>
    </lineage>
</organism>
<dbReference type="SFLD" id="SFLDS00003">
    <property type="entry name" value="Haloacid_Dehalogenase"/>
    <property type="match status" value="1"/>
</dbReference>
<reference evidence="1 2" key="1">
    <citation type="submission" date="2017-08" db="EMBL/GenBank/DDBJ databases">
        <title>Fine stratification of microbial communities through a metagenomic profile of the photic zone.</title>
        <authorList>
            <person name="Haro-Moreno J.M."/>
            <person name="Lopez-Perez M."/>
            <person name="De La Torre J."/>
            <person name="Picazo A."/>
            <person name="Camacho A."/>
            <person name="Rodriguez-Valera F."/>
        </authorList>
    </citation>
    <scope>NUCLEOTIDE SEQUENCE [LARGE SCALE GENOMIC DNA]</scope>
    <source>
        <strain evidence="1">MED-G28</strain>
    </source>
</reference>
<dbReference type="Proteomes" id="UP000219329">
    <property type="component" value="Unassembled WGS sequence"/>
</dbReference>
<dbReference type="EMBL" id="NTJZ01000003">
    <property type="protein sequence ID" value="PDH34628.1"/>
    <property type="molecule type" value="Genomic_DNA"/>
</dbReference>
<dbReference type="InterPro" id="IPR006439">
    <property type="entry name" value="HAD-SF_hydro_IA"/>
</dbReference>
<proteinExistence type="predicted"/>
<dbReference type="Gene3D" id="3.40.50.1000">
    <property type="entry name" value="HAD superfamily/HAD-like"/>
    <property type="match status" value="1"/>
</dbReference>
<dbReference type="InterPro" id="IPR036412">
    <property type="entry name" value="HAD-like_sf"/>
</dbReference>
<dbReference type="SFLD" id="SFLDG01129">
    <property type="entry name" value="C1.5:_HAD__Beta-PGM__Phosphata"/>
    <property type="match status" value="1"/>
</dbReference>
<accession>A0A2A5WEB2</accession>
<dbReference type="AlphaFoldDB" id="A0A2A5WEB2"/>